<keyword evidence="4" id="KW-1185">Reference proteome</keyword>
<gene>
    <name evidence="2" type="ORF">D6J04_14020</name>
    <name evidence="1" type="ORF">DB745_00060</name>
    <name evidence="3" type="ORF">DIZ81_00060</name>
</gene>
<dbReference type="Gene3D" id="2.130.10.10">
    <property type="entry name" value="YVTN repeat-like/Quinoprotein amine dehydrogenase"/>
    <property type="match status" value="2"/>
</dbReference>
<dbReference type="EMBL" id="QZWB01000021">
    <property type="protein sequence ID" value="RJT43678.1"/>
    <property type="molecule type" value="Genomic_DNA"/>
</dbReference>
<sequence length="629" mass="63616">MIMAQSKKNRILAFLFFIGFSGCFQGVYAAQPKWTLLPTTPTQVVVAPNGTATVQYQVTNNTSITRTLTIKPLSGVTQIKNSAGECSIPFTLASKAHCLLTLRINGAQVPANGLHEGPVVCKTQGSGVDPFLCSQPSQANSLQVTVMNQSVQLNLTGSPLLLVAGGSSGNITVTNLSGQTALNVAAVLTGTALDGHVVQDASQCTILAAGQSCNLVFTPDNTVIPATNVTIRGSNTTGVIGSIAVNAPPVANISISGSSTLQFNTNGSTGSITITNDSLTLVAQNIVPDFSATALAGNVSVTANTCINVLPGGSCVITFAPGGNAVVPTNFPIQGANTNAVVGTIGIDAHAYITNGNTSLVTQCSVDTSTGNLGNCGDSGAGGLVVPGGVTLNPAGALAYITNENTSIVSFCSVDADSGALSGCVNTGALFTIPTGIVINAAGDIAYVVNESANSVTQCDINPATDELDNCVELLGLGLFAPYNMAIHPAGDFAYITVISELTQCSINAGTGALQGCSNYNDPLLNIPQGIAVNSAGTLAYITSAGTNTVLACQINAISRLVTSCVDTGAVGLDFPREIALSGSNDFAYIVNTNDDSVTRCTIDNGTSFINCVDSGATGLAGPLGITIR</sequence>
<proteinExistence type="predicted"/>
<dbReference type="Proteomes" id="UP000270757">
    <property type="component" value="Unassembled WGS sequence"/>
</dbReference>
<evidence type="ECO:0000313" key="5">
    <source>
        <dbReference type="Proteomes" id="UP000270757"/>
    </source>
</evidence>
<dbReference type="Proteomes" id="UP000251035">
    <property type="component" value="Unassembled WGS sequence"/>
</dbReference>
<dbReference type="Proteomes" id="UP000306421">
    <property type="component" value="Unassembled WGS sequence"/>
</dbReference>
<dbReference type="EMBL" id="QCXM01000001">
    <property type="protein sequence ID" value="PUT49137.1"/>
    <property type="molecule type" value="Genomic_DNA"/>
</dbReference>
<dbReference type="OrthoDB" id="5649647at2"/>
<evidence type="ECO:0000313" key="2">
    <source>
        <dbReference type="EMBL" id="RJT43678.1"/>
    </source>
</evidence>
<dbReference type="SUPFAM" id="SSF63825">
    <property type="entry name" value="YWTD domain"/>
    <property type="match status" value="1"/>
</dbReference>
<reference evidence="1 4" key="1">
    <citation type="submission" date="2018-04" db="EMBL/GenBank/DDBJ databases">
        <title>Whole genome sequence comparison of clinical and drinking water Legionella pneumophila isolates associated with the Flint Water Crisis.</title>
        <authorList>
            <person name="Garner E."/>
            <person name="Brown C."/>
            <person name="Schwake O."/>
            <person name="Coil D."/>
            <person name="Jospin G."/>
            <person name="Eisen J."/>
            <person name="Edwards M."/>
            <person name="Pruden A."/>
        </authorList>
    </citation>
    <scope>NUCLEOTIDE SEQUENCE [LARGE SCALE GENOMIC DNA]</scope>
    <source>
        <strain evidence="1 4">Genessee03</strain>
    </source>
</reference>
<evidence type="ECO:0000313" key="6">
    <source>
        <dbReference type="Proteomes" id="UP000306421"/>
    </source>
</evidence>
<organism evidence="2 5">
    <name type="scientific">Legionella taurinensis</name>
    <dbReference type="NCBI Taxonomy" id="70611"/>
    <lineage>
        <taxon>Bacteria</taxon>
        <taxon>Pseudomonadati</taxon>
        <taxon>Pseudomonadota</taxon>
        <taxon>Gammaproteobacteria</taxon>
        <taxon>Legionellales</taxon>
        <taxon>Legionellaceae</taxon>
        <taxon>Legionella</taxon>
    </lineage>
</organism>
<dbReference type="EMBL" id="QFGG01000001">
    <property type="protein sequence ID" value="TID46504.1"/>
    <property type="molecule type" value="Genomic_DNA"/>
</dbReference>
<dbReference type="InterPro" id="IPR051200">
    <property type="entry name" value="Host-pathogen_enzymatic-act"/>
</dbReference>
<evidence type="ECO:0008006" key="7">
    <source>
        <dbReference type="Google" id="ProtNLM"/>
    </source>
</evidence>
<evidence type="ECO:0000313" key="4">
    <source>
        <dbReference type="Proteomes" id="UP000251035"/>
    </source>
</evidence>
<dbReference type="InterPro" id="IPR015943">
    <property type="entry name" value="WD40/YVTN_repeat-like_dom_sf"/>
</dbReference>
<reference evidence="3 6" key="2">
    <citation type="submission" date="2018-04" db="EMBL/GenBank/DDBJ databases">
        <title>Whole genome sequence comparison of clinical and drinking water Legionella pneumophila isolates.</title>
        <authorList>
            <person name="Garner E."/>
        </authorList>
    </citation>
    <scope>NUCLEOTIDE SEQUENCE [LARGE SCALE GENOMIC DNA]</scope>
    <source>
        <strain evidence="3 6">WH02</strain>
    </source>
</reference>
<evidence type="ECO:0000313" key="1">
    <source>
        <dbReference type="EMBL" id="PUT49137.1"/>
    </source>
</evidence>
<accession>A0A3A5LKT6</accession>
<evidence type="ECO:0000313" key="3">
    <source>
        <dbReference type="EMBL" id="TID46504.1"/>
    </source>
</evidence>
<name>A0A3A5LKT6_9GAMM</name>
<protein>
    <recommendedName>
        <fullName evidence="7">Transmembrane protein</fullName>
    </recommendedName>
</protein>
<dbReference type="PANTHER" id="PTHR47197:SF3">
    <property type="entry name" value="DIHYDRO-HEME D1 DEHYDROGENASE"/>
    <property type="match status" value="1"/>
</dbReference>
<reference evidence="2 5" key="3">
    <citation type="submission" date="2018-09" db="EMBL/GenBank/DDBJ databases">
        <title>Draft genome sequences of Legionella taurinensis isolated from water samples.</title>
        <authorList>
            <person name="Chakeri A."/>
            <person name="Allerberger F."/>
            <person name="Kundi M."/>
            <person name="Ruppitsch W."/>
            <person name="Schmid D."/>
        </authorList>
    </citation>
    <scope>NUCLEOTIDE SEQUENCE [LARGE SCALE GENOMIC DNA]</scope>
    <source>
        <strain evidence="2 5">4570-18-6</strain>
    </source>
</reference>
<dbReference type="PANTHER" id="PTHR47197">
    <property type="entry name" value="PROTEIN NIRF"/>
    <property type="match status" value="1"/>
</dbReference>
<comment type="caution">
    <text evidence="2">The sequence shown here is derived from an EMBL/GenBank/DDBJ whole genome shotgun (WGS) entry which is preliminary data.</text>
</comment>
<dbReference type="AlphaFoldDB" id="A0A3A5LKT6"/>
<dbReference type="PROSITE" id="PS51257">
    <property type="entry name" value="PROKAR_LIPOPROTEIN"/>
    <property type="match status" value="1"/>
</dbReference>